<sequence>MNPFRIGKREKAPEDCWTDFAFPLLAANLYLTSGPEDKVHPIKHDRTIHNDNSFAEWYSSLRDRVSTPCRIPLASYHPLLLSSFPPGLGGGFHVPVITAGNRSPSYYVESCTILSLGVTGQIEQEGSHGFKH</sequence>
<dbReference type="AlphaFoldDB" id="A0A8X6TJ34"/>
<reference evidence="1" key="1">
    <citation type="submission" date="2020-08" db="EMBL/GenBank/DDBJ databases">
        <title>Multicomponent nature underlies the extraordinary mechanical properties of spider dragline silk.</title>
        <authorList>
            <person name="Kono N."/>
            <person name="Nakamura H."/>
            <person name="Mori M."/>
            <person name="Yoshida Y."/>
            <person name="Ohtoshi R."/>
            <person name="Malay A.D."/>
            <person name="Moran D.A.P."/>
            <person name="Tomita M."/>
            <person name="Numata K."/>
            <person name="Arakawa K."/>
        </authorList>
    </citation>
    <scope>NUCLEOTIDE SEQUENCE</scope>
</reference>
<organism evidence="1 2">
    <name type="scientific">Nephila pilipes</name>
    <name type="common">Giant wood spider</name>
    <name type="synonym">Nephila maculata</name>
    <dbReference type="NCBI Taxonomy" id="299642"/>
    <lineage>
        <taxon>Eukaryota</taxon>
        <taxon>Metazoa</taxon>
        <taxon>Ecdysozoa</taxon>
        <taxon>Arthropoda</taxon>
        <taxon>Chelicerata</taxon>
        <taxon>Arachnida</taxon>
        <taxon>Araneae</taxon>
        <taxon>Araneomorphae</taxon>
        <taxon>Entelegynae</taxon>
        <taxon>Araneoidea</taxon>
        <taxon>Nephilidae</taxon>
        <taxon>Nephila</taxon>
    </lineage>
</organism>
<gene>
    <name evidence="1" type="ORF">NPIL_371031</name>
</gene>
<protein>
    <submittedName>
        <fullName evidence="1">Uncharacterized protein</fullName>
    </submittedName>
</protein>
<accession>A0A8X6TJ34</accession>
<proteinExistence type="predicted"/>
<evidence type="ECO:0000313" key="1">
    <source>
        <dbReference type="EMBL" id="GFT15914.1"/>
    </source>
</evidence>
<dbReference type="EMBL" id="BMAW01009837">
    <property type="protein sequence ID" value="GFT15914.1"/>
    <property type="molecule type" value="Genomic_DNA"/>
</dbReference>
<evidence type="ECO:0000313" key="2">
    <source>
        <dbReference type="Proteomes" id="UP000887013"/>
    </source>
</evidence>
<name>A0A8X6TJ34_NEPPI</name>
<dbReference type="Proteomes" id="UP000887013">
    <property type="component" value="Unassembled WGS sequence"/>
</dbReference>
<keyword evidence="2" id="KW-1185">Reference proteome</keyword>
<comment type="caution">
    <text evidence="1">The sequence shown here is derived from an EMBL/GenBank/DDBJ whole genome shotgun (WGS) entry which is preliminary data.</text>
</comment>